<dbReference type="InterPro" id="IPR019345">
    <property type="entry name" value="ARMET_C"/>
</dbReference>
<feature type="signal peptide" evidence="2">
    <location>
        <begin position="1"/>
        <end position="23"/>
    </location>
</feature>
<keyword evidence="5" id="KW-1185">Reference proteome</keyword>
<protein>
    <recommendedName>
        <fullName evidence="3">ARMET C-terminal domain-containing protein</fullName>
    </recommendedName>
</protein>
<proteinExistence type="predicted"/>
<dbReference type="KEGG" id="mis:MICPUN_60299"/>
<dbReference type="SUPFAM" id="SSF68906">
    <property type="entry name" value="SAP domain"/>
    <property type="match status" value="1"/>
</dbReference>
<dbReference type="Gene3D" id="1.10.720.30">
    <property type="entry name" value="SAP domain"/>
    <property type="match status" value="1"/>
</dbReference>
<evidence type="ECO:0000313" key="4">
    <source>
        <dbReference type="EMBL" id="ACO65318.1"/>
    </source>
</evidence>
<gene>
    <name evidence="4" type="ORF">MICPUN_60299</name>
</gene>
<reference evidence="4 5" key="1">
    <citation type="journal article" date="2009" name="Science">
        <title>Green evolution and dynamic adaptations revealed by genomes of the marine picoeukaryotes Micromonas.</title>
        <authorList>
            <person name="Worden A.Z."/>
            <person name="Lee J.H."/>
            <person name="Mock T."/>
            <person name="Rouze P."/>
            <person name="Simmons M.P."/>
            <person name="Aerts A.L."/>
            <person name="Allen A.E."/>
            <person name="Cuvelier M.L."/>
            <person name="Derelle E."/>
            <person name="Everett M.V."/>
            <person name="Foulon E."/>
            <person name="Grimwood J."/>
            <person name="Gundlach H."/>
            <person name="Henrissat B."/>
            <person name="Napoli C."/>
            <person name="McDonald S.M."/>
            <person name="Parker M.S."/>
            <person name="Rombauts S."/>
            <person name="Salamov A."/>
            <person name="Von Dassow P."/>
            <person name="Badger J.H."/>
            <person name="Coutinho P.M."/>
            <person name="Demir E."/>
            <person name="Dubchak I."/>
            <person name="Gentemann C."/>
            <person name="Eikrem W."/>
            <person name="Gready J.E."/>
            <person name="John U."/>
            <person name="Lanier W."/>
            <person name="Lindquist E.A."/>
            <person name="Lucas S."/>
            <person name="Mayer K.F."/>
            <person name="Moreau H."/>
            <person name="Not F."/>
            <person name="Otillar R."/>
            <person name="Panaud O."/>
            <person name="Pangilinan J."/>
            <person name="Paulsen I."/>
            <person name="Piegu B."/>
            <person name="Poliakov A."/>
            <person name="Robbens S."/>
            <person name="Schmutz J."/>
            <person name="Toulza E."/>
            <person name="Wyss T."/>
            <person name="Zelensky A."/>
            <person name="Zhou K."/>
            <person name="Armbrust E.V."/>
            <person name="Bhattacharya D."/>
            <person name="Goodenough U.W."/>
            <person name="Van de Peer Y."/>
            <person name="Grigoriev I.V."/>
        </authorList>
    </citation>
    <scope>NUCLEOTIDE SEQUENCE [LARGE SCALE GENOMIC DNA]</scope>
    <source>
        <strain evidence="5">RCC299 / NOUM17</strain>
    </source>
</reference>
<dbReference type="InParanoid" id="C1EB43"/>
<dbReference type="EMBL" id="CP001328">
    <property type="protein sequence ID" value="ACO65318.1"/>
    <property type="molecule type" value="Genomic_DNA"/>
</dbReference>
<dbReference type="Pfam" id="PF10208">
    <property type="entry name" value="ARMET_C"/>
    <property type="match status" value="1"/>
</dbReference>
<feature type="domain" description="ARMET C-terminal" evidence="3">
    <location>
        <begin position="30"/>
        <end position="62"/>
    </location>
</feature>
<dbReference type="OrthoDB" id="5597848at2759"/>
<sequence>MRGWLKIAFIALLALLATPQCRAEEHEMPNFKTMKIKELKAILADRGRECKGCAEKADYVAMAADVWSLPIVEKPASGDETKEKPAEPDLNDADQERIRRMMDEMQNGPRPTGDPERDAILKKLHSSGIKFSGGEGMPLDQLRNLEKAMGNIKTKKQGDGDDEL</sequence>
<dbReference type="GeneID" id="8244999"/>
<feature type="region of interest" description="Disordered" evidence="1">
    <location>
        <begin position="74"/>
        <end position="164"/>
    </location>
</feature>
<evidence type="ECO:0000313" key="5">
    <source>
        <dbReference type="Proteomes" id="UP000002009"/>
    </source>
</evidence>
<evidence type="ECO:0000256" key="1">
    <source>
        <dbReference type="SAM" id="MobiDB-lite"/>
    </source>
</evidence>
<dbReference type="Proteomes" id="UP000002009">
    <property type="component" value="Chromosome 7"/>
</dbReference>
<feature type="chain" id="PRO_5002908968" description="ARMET C-terminal domain-containing protein" evidence="2">
    <location>
        <begin position="24"/>
        <end position="164"/>
    </location>
</feature>
<feature type="compositionally biased region" description="Basic and acidic residues" evidence="1">
    <location>
        <begin position="94"/>
        <end position="103"/>
    </location>
</feature>
<feature type="compositionally biased region" description="Basic and acidic residues" evidence="1">
    <location>
        <begin position="76"/>
        <end position="87"/>
    </location>
</feature>
<accession>C1EB43</accession>
<organism evidence="4 5">
    <name type="scientific">Micromonas commoda (strain RCC299 / NOUM17 / CCMP2709)</name>
    <name type="common">Picoplanktonic green alga</name>
    <dbReference type="NCBI Taxonomy" id="296587"/>
    <lineage>
        <taxon>Eukaryota</taxon>
        <taxon>Viridiplantae</taxon>
        <taxon>Chlorophyta</taxon>
        <taxon>Mamiellophyceae</taxon>
        <taxon>Mamiellales</taxon>
        <taxon>Mamiellaceae</taxon>
        <taxon>Micromonas</taxon>
    </lineage>
</organism>
<evidence type="ECO:0000256" key="2">
    <source>
        <dbReference type="SAM" id="SignalP"/>
    </source>
</evidence>
<dbReference type="RefSeq" id="XP_002504060.1">
    <property type="nucleotide sequence ID" value="XM_002504014.1"/>
</dbReference>
<dbReference type="InterPro" id="IPR036361">
    <property type="entry name" value="SAP_dom_sf"/>
</dbReference>
<name>C1EB43_MICCC</name>
<dbReference type="AlphaFoldDB" id="C1EB43"/>
<evidence type="ECO:0000259" key="3">
    <source>
        <dbReference type="Pfam" id="PF10208"/>
    </source>
</evidence>
<keyword evidence="2" id="KW-0732">Signal</keyword>